<feature type="transmembrane region" description="Helical" evidence="11">
    <location>
        <begin position="397"/>
        <end position="417"/>
    </location>
</feature>
<feature type="transmembrane region" description="Helical" evidence="11">
    <location>
        <begin position="158"/>
        <end position="181"/>
    </location>
</feature>
<feature type="domain" description="CBS" evidence="12">
    <location>
        <begin position="518"/>
        <end position="577"/>
    </location>
</feature>
<feature type="domain" description="CBS" evidence="12">
    <location>
        <begin position="452"/>
        <end position="510"/>
    </location>
</feature>
<reference evidence="13" key="1">
    <citation type="journal article" date="2022" name="bioRxiv">
        <title>Thiovibrio frasassiensisgen. nov., sp. nov., an autotrophic, elemental sulfur disproportionating bacterium isolated from sulfidic karst sediment, and proposal of Thiovibrionaceae fam. nov.</title>
        <authorList>
            <person name="Aronson H."/>
            <person name="Thomas C."/>
            <person name="Bhattacharyya M."/>
            <person name="Eckstein S."/>
            <person name="Jensen S."/>
            <person name="Barco R."/>
            <person name="Macalady J."/>
            <person name="Amend J."/>
        </authorList>
    </citation>
    <scope>NUCLEOTIDE SEQUENCE</scope>
    <source>
        <strain evidence="13">RS19-109</strain>
    </source>
</reference>
<comment type="subcellular location">
    <subcellularLocation>
        <location evidence="1">Membrane</location>
        <topology evidence="1">Multi-pass membrane protein</topology>
    </subcellularLocation>
</comment>
<evidence type="ECO:0000256" key="7">
    <source>
        <dbReference type="ARBA" id="ARBA00023173"/>
    </source>
</evidence>
<evidence type="ECO:0000256" key="3">
    <source>
        <dbReference type="ARBA" id="ARBA00022692"/>
    </source>
</evidence>
<comment type="caution">
    <text evidence="13">The sequence shown here is derived from an EMBL/GenBank/DDBJ whole genome shotgun (WGS) entry which is preliminary data.</text>
</comment>
<dbReference type="EMBL" id="JAPHEH010000001">
    <property type="protein sequence ID" value="MDG4476657.1"/>
    <property type="molecule type" value="Genomic_DNA"/>
</dbReference>
<proteinExistence type="predicted"/>
<evidence type="ECO:0000259" key="12">
    <source>
        <dbReference type="PROSITE" id="PS51371"/>
    </source>
</evidence>
<dbReference type="SUPFAM" id="SSF81340">
    <property type="entry name" value="Clc chloride channel"/>
    <property type="match status" value="1"/>
</dbReference>
<keyword evidence="8" id="KW-0868">Chloride</keyword>
<keyword evidence="4 11" id="KW-1133">Transmembrane helix</keyword>
<dbReference type="PANTHER" id="PTHR43427:SF6">
    <property type="entry name" value="CHLORIDE CHANNEL PROTEIN CLC-E"/>
    <property type="match status" value="1"/>
</dbReference>
<keyword evidence="10" id="KW-0129">CBS domain</keyword>
<evidence type="ECO:0000256" key="9">
    <source>
        <dbReference type="ARBA" id="ARBA00023303"/>
    </source>
</evidence>
<keyword evidence="5" id="KW-0406">Ion transport</keyword>
<organism evidence="13 14">
    <name type="scientific">Thiovibrio frasassiensis</name>
    <dbReference type="NCBI Taxonomy" id="2984131"/>
    <lineage>
        <taxon>Bacteria</taxon>
        <taxon>Pseudomonadati</taxon>
        <taxon>Thermodesulfobacteriota</taxon>
        <taxon>Desulfobulbia</taxon>
        <taxon>Desulfobulbales</taxon>
        <taxon>Thiovibrionaceae</taxon>
        <taxon>Thiovibrio</taxon>
    </lineage>
</organism>
<keyword evidence="14" id="KW-1185">Reference proteome</keyword>
<reference evidence="13" key="2">
    <citation type="submission" date="2022-10" db="EMBL/GenBank/DDBJ databases">
        <authorList>
            <person name="Aronson H.S."/>
        </authorList>
    </citation>
    <scope>NUCLEOTIDE SEQUENCE</scope>
    <source>
        <strain evidence="13">RS19-109</strain>
    </source>
</reference>
<dbReference type="InterPro" id="IPR050368">
    <property type="entry name" value="ClC-type_chloride_channel"/>
</dbReference>
<feature type="transmembrane region" description="Helical" evidence="11">
    <location>
        <begin position="270"/>
        <end position="287"/>
    </location>
</feature>
<feature type="transmembrane region" description="Helical" evidence="11">
    <location>
        <begin position="307"/>
        <end position="327"/>
    </location>
</feature>
<evidence type="ECO:0000313" key="13">
    <source>
        <dbReference type="EMBL" id="MDG4476657.1"/>
    </source>
</evidence>
<dbReference type="InterPro" id="IPR014743">
    <property type="entry name" value="Cl-channel_core"/>
</dbReference>
<gene>
    <name evidence="13" type="ORF">OLX77_10890</name>
</gene>
<dbReference type="GO" id="GO:0034707">
    <property type="term" value="C:chloride channel complex"/>
    <property type="evidence" value="ECO:0007669"/>
    <property type="project" value="UniProtKB-KW"/>
</dbReference>
<dbReference type="Pfam" id="PF00654">
    <property type="entry name" value="Voltage_CLC"/>
    <property type="match status" value="1"/>
</dbReference>
<dbReference type="Gene3D" id="1.10.3080.10">
    <property type="entry name" value="Clc chloride channel"/>
    <property type="match status" value="1"/>
</dbReference>
<dbReference type="SMART" id="SM00116">
    <property type="entry name" value="CBS"/>
    <property type="match status" value="2"/>
</dbReference>
<dbReference type="SUPFAM" id="SSF54631">
    <property type="entry name" value="CBS-domain pair"/>
    <property type="match status" value="1"/>
</dbReference>
<keyword evidence="7" id="KW-0869">Chloride channel</keyword>
<feature type="transmembrane region" description="Helical" evidence="11">
    <location>
        <begin position="104"/>
        <end position="123"/>
    </location>
</feature>
<dbReference type="Gene3D" id="3.10.580.10">
    <property type="entry name" value="CBS-domain"/>
    <property type="match status" value="1"/>
</dbReference>
<dbReference type="RefSeq" id="WP_307633622.1">
    <property type="nucleotide sequence ID" value="NZ_JAPHEH010000001.1"/>
</dbReference>
<evidence type="ECO:0000256" key="6">
    <source>
        <dbReference type="ARBA" id="ARBA00023136"/>
    </source>
</evidence>
<dbReference type="Pfam" id="PF00571">
    <property type="entry name" value="CBS"/>
    <property type="match status" value="2"/>
</dbReference>
<keyword evidence="6 11" id="KW-0472">Membrane</keyword>
<feature type="transmembrane region" description="Helical" evidence="11">
    <location>
        <begin position="234"/>
        <end position="258"/>
    </location>
</feature>
<feature type="transmembrane region" description="Helical" evidence="11">
    <location>
        <begin position="334"/>
        <end position="357"/>
    </location>
</feature>
<evidence type="ECO:0000256" key="5">
    <source>
        <dbReference type="ARBA" id="ARBA00023065"/>
    </source>
</evidence>
<name>A0A9X4MPU3_9BACT</name>
<evidence type="ECO:0000256" key="4">
    <source>
        <dbReference type="ARBA" id="ARBA00022989"/>
    </source>
</evidence>
<keyword evidence="2" id="KW-0813">Transport</keyword>
<dbReference type="GO" id="GO:0005254">
    <property type="term" value="F:chloride channel activity"/>
    <property type="evidence" value="ECO:0007669"/>
    <property type="project" value="UniProtKB-KW"/>
</dbReference>
<feature type="transmembrane region" description="Helical" evidence="11">
    <location>
        <begin position="60"/>
        <end position="83"/>
    </location>
</feature>
<accession>A0A9X4MPU3</accession>
<feature type="transmembrane region" description="Helical" evidence="11">
    <location>
        <begin position="193"/>
        <end position="214"/>
    </location>
</feature>
<evidence type="ECO:0000256" key="11">
    <source>
        <dbReference type="SAM" id="Phobius"/>
    </source>
</evidence>
<dbReference type="InterPro" id="IPR001807">
    <property type="entry name" value="ClC"/>
</dbReference>
<evidence type="ECO:0000256" key="10">
    <source>
        <dbReference type="PROSITE-ProRule" id="PRU00703"/>
    </source>
</evidence>
<dbReference type="InterPro" id="IPR046342">
    <property type="entry name" value="CBS_dom_sf"/>
</dbReference>
<dbReference type="PROSITE" id="PS51371">
    <property type="entry name" value="CBS"/>
    <property type="match status" value="2"/>
</dbReference>
<keyword evidence="3 11" id="KW-0812">Transmembrane</keyword>
<evidence type="ECO:0000313" key="14">
    <source>
        <dbReference type="Proteomes" id="UP001154240"/>
    </source>
</evidence>
<dbReference type="PANTHER" id="PTHR43427">
    <property type="entry name" value="CHLORIDE CHANNEL PROTEIN CLC-E"/>
    <property type="match status" value="1"/>
</dbReference>
<evidence type="ECO:0000256" key="1">
    <source>
        <dbReference type="ARBA" id="ARBA00004141"/>
    </source>
</evidence>
<dbReference type="Proteomes" id="UP001154240">
    <property type="component" value="Unassembled WGS sequence"/>
</dbReference>
<dbReference type="InterPro" id="IPR000644">
    <property type="entry name" value="CBS_dom"/>
</dbReference>
<evidence type="ECO:0000256" key="8">
    <source>
        <dbReference type="ARBA" id="ARBA00023214"/>
    </source>
</evidence>
<sequence length="593" mass="62754">MKTKIRRILPGENFRVTAIAACIGLAAGAVNILFRTTVALVHEHIFVGGSALLGLANGGLYLLLLPLIPVCGMVLLIPLSLLFPGEVNGYGFPKFLRQVNLEGGIVRFRTIVIKILSCALTIGTGGSAGVEGPIAQVGGAVGSQVGQFFRVSGSRMKVFIAAGCAGGVAAMFNAPIAGVFFAAEIVLLGTYEIGSFAALVISSAMATVVSRGYYGGSPAFPIPAYEIVNSFVEIPLYSLMGVVMGLVAVLHINVFYTIRDRFAALGLHPQLKPLLGALAVGLLAIGFPQVMGDGYHYLEVVLSGQGVLWVMGLLIFLKIAATALTLGSGGAGGVFAPALFIGGVTGGSFGAIAHYLLPQYTANSGAYAAVGIGAFLAAATHAPLTAIFLLFEMTGNYLIIIPIMLSSIIGTVVAARLNPDSIDTVDFSRDGIDLHEGREISVMKSIKVGRVVSEDVDFISEQANVDQLLTIFSMTRDSFYFPVIDESGRMIGVVSLQDVKSILHDEELRLSARVGNICTRKVVVLTPEDNLHTAMSLFDAKGLEEIPVVEDTDNRWVVGMLKRRDALAAYNKEVIRRGISERSAQVFSVSPRQ</sequence>
<dbReference type="AlphaFoldDB" id="A0A9X4MPU3"/>
<dbReference type="CDD" id="cd00400">
    <property type="entry name" value="Voltage_gated_ClC"/>
    <property type="match status" value="1"/>
</dbReference>
<evidence type="ECO:0000256" key="2">
    <source>
        <dbReference type="ARBA" id="ARBA00022448"/>
    </source>
</evidence>
<feature type="transmembrane region" description="Helical" evidence="11">
    <location>
        <begin position="369"/>
        <end position="390"/>
    </location>
</feature>
<keyword evidence="9" id="KW-0407">Ion channel</keyword>
<protein>
    <submittedName>
        <fullName evidence="13">Chloride channel protein</fullName>
    </submittedName>
</protein>
<feature type="transmembrane region" description="Helical" evidence="11">
    <location>
        <begin position="12"/>
        <end position="34"/>
    </location>
</feature>
<dbReference type="PRINTS" id="PR00762">
    <property type="entry name" value="CLCHANNEL"/>
</dbReference>